<reference evidence="1" key="1">
    <citation type="submission" date="2019-08" db="EMBL/GenBank/DDBJ databases">
        <authorList>
            <person name="Kucharzyk K."/>
            <person name="Murdoch R.W."/>
            <person name="Higgins S."/>
            <person name="Loffler F."/>
        </authorList>
    </citation>
    <scope>NUCLEOTIDE SEQUENCE</scope>
</reference>
<gene>
    <name evidence="1" type="ORF">SDC9_196905</name>
</gene>
<sequence length="166" mass="18369">MAGIAGFLGTAFQESLFLVLPVLHSGRVGWLGRRRGRPGRQRVKALHGGCGASRHRLRDGRRPALLARAEKHRRSRRRFGLLAQGIVGVVARRHVRGLLRRHDGRSQVARQRRPQLGHLRQLGVIGRQPVQPFGLRDTIHVVQLVLPARAAPVRLQGPNGGSKHGD</sequence>
<evidence type="ECO:0000313" key="1">
    <source>
        <dbReference type="EMBL" id="MPN49288.1"/>
    </source>
</evidence>
<dbReference type="EMBL" id="VSSQ01112387">
    <property type="protein sequence ID" value="MPN49288.1"/>
    <property type="molecule type" value="Genomic_DNA"/>
</dbReference>
<name>A0A645IDA1_9ZZZZ</name>
<protein>
    <submittedName>
        <fullName evidence="1">Uncharacterized protein</fullName>
    </submittedName>
</protein>
<organism evidence="1">
    <name type="scientific">bioreactor metagenome</name>
    <dbReference type="NCBI Taxonomy" id="1076179"/>
    <lineage>
        <taxon>unclassified sequences</taxon>
        <taxon>metagenomes</taxon>
        <taxon>ecological metagenomes</taxon>
    </lineage>
</organism>
<dbReference type="AlphaFoldDB" id="A0A645IDA1"/>
<comment type="caution">
    <text evidence="1">The sequence shown here is derived from an EMBL/GenBank/DDBJ whole genome shotgun (WGS) entry which is preliminary data.</text>
</comment>
<accession>A0A645IDA1</accession>
<proteinExistence type="predicted"/>